<keyword evidence="3" id="KW-1185">Reference proteome</keyword>
<dbReference type="PROSITE" id="PS51257">
    <property type="entry name" value="PROKAR_LIPOPROTEIN"/>
    <property type="match status" value="1"/>
</dbReference>
<dbReference type="AlphaFoldDB" id="A0A1H2SYH8"/>
<feature type="chain" id="PRO_5011661812" description="DNA topoisomerase IV" evidence="1">
    <location>
        <begin position="21"/>
        <end position="126"/>
    </location>
</feature>
<dbReference type="EMBL" id="FNMV01000002">
    <property type="protein sequence ID" value="SDW36064.1"/>
    <property type="molecule type" value="Genomic_DNA"/>
</dbReference>
<sequence>MNIKSILLLPLLLLVVSCYNVEHNCKDFKTGKFSFEYEVDGVKKTTMFERNDSIEIETFEGKTDTASIRWVNDCEYILKKLYPKNMAEEKAIAMKILSTSGNTYTFEFGMVGAAQKQKGIVTKLSE</sequence>
<feature type="signal peptide" evidence="1">
    <location>
        <begin position="1"/>
        <end position="20"/>
    </location>
</feature>
<evidence type="ECO:0000256" key="1">
    <source>
        <dbReference type="SAM" id="SignalP"/>
    </source>
</evidence>
<keyword evidence="1" id="KW-0732">Signal</keyword>
<organism evidence="2 3">
    <name type="scientific">Flavobacterium degerlachei</name>
    <dbReference type="NCBI Taxonomy" id="229203"/>
    <lineage>
        <taxon>Bacteria</taxon>
        <taxon>Pseudomonadati</taxon>
        <taxon>Bacteroidota</taxon>
        <taxon>Flavobacteriia</taxon>
        <taxon>Flavobacteriales</taxon>
        <taxon>Flavobacteriaceae</taxon>
        <taxon>Flavobacterium</taxon>
    </lineage>
</organism>
<accession>A0A1H2SYH8</accession>
<evidence type="ECO:0008006" key="4">
    <source>
        <dbReference type="Google" id="ProtNLM"/>
    </source>
</evidence>
<name>A0A1H2SYH8_9FLAO</name>
<proteinExistence type="predicted"/>
<dbReference type="OrthoDB" id="1202013at2"/>
<evidence type="ECO:0000313" key="3">
    <source>
        <dbReference type="Proteomes" id="UP000198569"/>
    </source>
</evidence>
<dbReference type="Proteomes" id="UP000198569">
    <property type="component" value="Unassembled WGS sequence"/>
</dbReference>
<evidence type="ECO:0000313" key="2">
    <source>
        <dbReference type="EMBL" id="SDW36064.1"/>
    </source>
</evidence>
<reference evidence="3" key="1">
    <citation type="submission" date="2016-10" db="EMBL/GenBank/DDBJ databases">
        <authorList>
            <person name="Varghese N."/>
            <person name="Submissions S."/>
        </authorList>
    </citation>
    <scope>NUCLEOTIDE SEQUENCE [LARGE SCALE GENOMIC DNA]</scope>
    <source>
        <strain evidence="3">DSM 15718</strain>
    </source>
</reference>
<dbReference type="RefSeq" id="WP_091429775.1">
    <property type="nucleotide sequence ID" value="NZ_FNMV01000002.1"/>
</dbReference>
<gene>
    <name evidence="2" type="ORF">SAMN05444338_102199</name>
</gene>
<protein>
    <recommendedName>
        <fullName evidence="4">DNA topoisomerase IV</fullName>
    </recommendedName>
</protein>
<dbReference type="STRING" id="229203.SAMN05444338_102199"/>